<dbReference type="SUPFAM" id="SSF54593">
    <property type="entry name" value="Glyoxalase/Bleomycin resistance protein/Dihydroxybiphenyl dioxygenase"/>
    <property type="match status" value="2"/>
</dbReference>
<name>A0A1R4J906_9LACT</name>
<dbReference type="Gene3D" id="3.10.180.10">
    <property type="entry name" value="2,3-Dihydroxybiphenyl 1,2-Dioxygenase, domain 1"/>
    <property type="match status" value="2"/>
</dbReference>
<proteinExistence type="predicted"/>
<evidence type="ECO:0000313" key="2">
    <source>
        <dbReference type="EMBL" id="SJN28512.1"/>
    </source>
</evidence>
<dbReference type="AlphaFoldDB" id="A0A1R4J906"/>
<dbReference type="InterPro" id="IPR037523">
    <property type="entry name" value="VOC_core"/>
</dbReference>
<dbReference type="EMBL" id="FUKW01000069">
    <property type="protein sequence ID" value="SJN28512.1"/>
    <property type="molecule type" value="Genomic_DNA"/>
</dbReference>
<dbReference type="Pfam" id="PF00903">
    <property type="entry name" value="Glyoxalase"/>
    <property type="match status" value="2"/>
</dbReference>
<evidence type="ECO:0000259" key="1">
    <source>
        <dbReference type="PROSITE" id="PS51819"/>
    </source>
</evidence>
<dbReference type="PANTHER" id="PTHR43279">
    <property type="entry name" value="CATECHOL-2,3-DIOXYGENASE"/>
    <property type="match status" value="1"/>
</dbReference>
<reference evidence="2 3" key="1">
    <citation type="submission" date="2017-02" db="EMBL/GenBank/DDBJ databases">
        <authorList>
            <person name="Peterson S.W."/>
        </authorList>
    </citation>
    <scope>NUCLEOTIDE SEQUENCE [LARGE SCALE GENOMIC DNA]</scope>
    <source>
        <strain evidence="2 3">42ea</strain>
    </source>
</reference>
<evidence type="ECO:0000313" key="3">
    <source>
        <dbReference type="Proteomes" id="UP000195611"/>
    </source>
</evidence>
<gene>
    <name evidence="2" type="ORF">FM115_04455</name>
</gene>
<feature type="domain" description="VOC" evidence="1">
    <location>
        <begin position="12"/>
        <end position="128"/>
    </location>
</feature>
<dbReference type="CDD" id="cd16359">
    <property type="entry name" value="VOC_BsCatE_like_C"/>
    <property type="match status" value="1"/>
</dbReference>
<dbReference type="PROSITE" id="PS51819">
    <property type="entry name" value="VOC"/>
    <property type="match status" value="2"/>
</dbReference>
<dbReference type="RefSeq" id="WP_087057724.1">
    <property type="nucleotide sequence ID" value="NZ_FUKW01000069.1"/>
</dbReference>
<dbReference type="InterPro" id="IPR004360">
    <property type="entry name" value="Glyas_Fos-R_dOase_dom"/>
</dbReference>
<sequence length="293" mass="33121">MDQFFRIDQAAAIKTVTLKVDNLNKLADYYELLGLKRLIETEQKITMGSPRSNYPLLILKKVSNPSPRRKVTGLFHTAFLLPERKDLGNVLYYLLSQRIPLDGASDHGYSEAIYLHDPEGNGIEIYSDKPKAEWDIRPSGRIAGITIEMDADGVLAARDQSAPSLFPEKTKIGHVHLSVADLDETQTFYEKILGMDLKDEFGQQARFFAANGYHHHIGANIWVGKNLPKPSETDLGLETFSLVVSSKEEWWKIRKRLESFEVNIIETSENALAVMDPNGIKVEIRNDLTDMTM</sequence>
<accession>A0A1R4J906</accession>
<feature type="domain" description="VOC" evidence="1">
    <location>
        <begin position="171"/>
        <end position="287"/>
    </location>
</feature>
<protein>
    <submittedName>
        <fullName evidence="2">Glyoxalase family protein</fullName>
    </submittedName>
</protein>
<organism evidence="2 3">
    <name type="scientific">Marinilactibacillus psychrotolerans 42ea</name>
    <dbReference type="NCBI Taxonomy" id="1255609"/>
    <lineage>
        <taxon>Bacteria</taxon>
        <taxon>Bacillati</taxon>
        <taxon>Bacillota</taxon>
        <taxon>Bacilli</taxon>
        <taxon>Lactobacillales</taxon>
        <taxon>Carnobacteriaceae</taxon>
        <taxon>Marinilactibacillus</taxon>
    </lineage>
</organism>
<dbReference type="Proteomes" id="UP000195611">
    <property type="component" value="Unassembled WGS sequence"/>
</dbReference>
<dbReference type="InterPro" id="IPR029068">
    <property type="entry name" value="Glyas_Bleomycin-R_OHBP_Dase"/>
</dbReference>
<dbReference type="PANTHER" id="PTHR43279:SF1">
    <property type="entry name" value="CATECHOL-2,3-DIOXYGENASE"/>
    <property type="match status" value="1"/>
</dbReference>